<evidence type="ECO:0000313" key="1">
    <source>
        <dbReference type="EMBL" id="PJI85556.1"/>
    </source>
</evidence>
<name>A0A2M8W3P4_9MICO</name>
<dbReference type="AlphaFoldDB" id="A0A2M8W3P4"/>
<sequence>MSHVIQWRSGTVVSHGRAWPGCQELVVDVPPDTDDRAGTTLSTQAPVRALAYTDVVGTPRPGDRVLLNTGALSRGLGTGGYALVVAVPDALPADAPPAPGHLVKARYTPLQTLVLGVDEQESAHHTMLRDADDLAALPVVVADLHSALPAVVAGARHAAARAGRPQPRVAYVMTDGGALPAAFSRTVATLRERGWLEACITVGQAFGGDLEAVTTHTGLLAAHHVVGADLVVVAQGPGNLGTGTRWGFSGVSAGEAVNAAATLGGRPVASLRVSGADERERHRGVSHHSLTAYGRVALAPADVPVPVPDDVVGTLPGWPDDLTRTVHEQVTALADAGHRIVGVPADAALAAALEDVPVRLSTMGRGFGQDPASFVAAAVAGLHAEALRAV</sequence>
<dbReference type="Proteomes" id="UP000231586">
    <property type="component" value="Unassembled WGS sequence"/>
</dbReference>
<gene>
    <name evidence="1" type="ORF">CLV34_2738</name>
</gene>
<dbReference type="EMBL" id="PGTZ01000011">
    <property type="protein sequence ID" value="PJI85556.1"/>
    <property type="molecule type" value="Genomic_DNA"/>
</dbReference>
<keyword evidence="2" id="KW-1185">Reference proteome</keyword>
<protein>
    <submittedName>
        <fullName evidence="1">Uncharacterized protein DUF3866</fullName>
    </submittedName>
</protein>
<accession>A0A2M8W3P4</accession>
<proteinExistence type="predicted"/>
<evidence type="ECO:0000313" key="2">
    <source>
        <dbReference type="Proteomes" id="UP000231586"/>
    </source>
</evidence>
<dbReference type="Pfam" id="PF12982">
    <property type="entry name" value="DUF3866"/>
    <property type="match status" value="1"/>
</dbReference>
<organism evidence="1 2">
    <name type="scientific">Luteimicrobium subarcticum</name>
    <dbReference type="NCBI Taxonomy" id="620910"/>
    <lineage>
        <taxon>Bacteria</taxon>
        <taxon>Bacillati</taxon>
        <taxon>Actinomycetota</taxon>
        <taxon>Actinomycetes</taxon>
        <taxon>Micrococcales</taxon>
        <taxon>Luteimicrobium</taxon>
    </lineage>
</organism>
<dbReference type="InterPro" id="IPR024479">
    <property type="entry name" value="DUF3866"/>
</dbReference>
<comment type="caution">
    <text evidence="1">The sequence shown here is derived from an EMBL/GenBank/DDBJ whole genome shotgun (WGS) entry which is preliminary data.</text>
</comment>
<reference evidence="1 2" key="1">
    <citation type="submission" date="2017-11" db="EMBL/GenBank/DDBJ databases">
        <title>Genomic Encyclopedia of Archaeal and Bacterial Type Strains, Phase II (KMG-II): From Individual Species to Whole Genera.</title>
        <authorList>
            <person name="Goeker M."/>
        </authorList>
    </citation>
    <scope>NUCLEOTIDE SEQUENCE [LARGE SCALE GENOMIC DNA]</scope>
    <source>
        <strain evidence="1 2">DSM 22413</strain>
    </source>
</reference>